<reference evidence="6 7" key="1">
    <citation type="journal article" date="2020" name="Insects">
        <title>Bacteria Belonging to Pseudomonas typographi sp. nov. from the Bark Beetle Ips typographus Have Genomic Potential to Aid in the Host Ecology.</title>
        <authorList>
            <person name="Peral-Aranega E."/>
            <person name="Saati-Santamaria Z."/>
            <person name="Kolarik M."/>
            <person name="Rivas R."/>
            <person name="Garcia-Fraile P."/>
        </authorList>
    </citation>
    <scope>NUCLEOTIDE SEQUENCE [LARGE SCALE GENOMIC DNA]</scope>
    <source>
        <strain evidence="6 7">CA3A</strain>
    </source>
</reference>
<keyword evidence="1" id="KW-0805">Transcription regulation</keyword>
<keyword evidence="7" id="KW-1185">Reference proteome</keyword>
<evidence type="ECO:0000256" key="1">
    <source>
        <dbReference type="ARBA" id="ARBA00023015"/>
    </source>
</evidence>
<evidence type="ECO:0000313" key="6">
    <source>
        <dbReference type="EMBL" id="MBD1600753.1"/>
    </source>
</evidence>
<sequence length="210" mass="23589">MHARSEQKRQTRQALLEATLQRVADGKSFASISLREVAKGAGIVPTGFYRHFADMDNLGLALVREVGDAFRDTIRLVRHNELEMGGLTDASVRIFLDAVQHHRSHFLFLAREQYGSSPRVRRGLRALRSDIGSDLAADLARMPRWQHLDRPALELMADLVVKTVFATLPELLDPEYADATGMSPAQKIRQQLRFIFVGAKHWPGLARLAP</sequence>
<dbReference type="Pfam" id="PF21943">
    <property type="entry name" value="TetR_C_46"/>
    <property type="match status" value="1"/>
</dbReference>
<dbReference type="EMBL" id="JAAOCA010000025">
    <property type="protein sequence ID" value="MBD1600753.1"/>
    <property type="molecule type" value="Genomic_DNA"/>
</dbReference>
<dbReference type="PROSITE" id="PS50977">
    <property type="entry name" value="HTH_TETR_2"/>
    <property type="match status" value="1"/>
</dbReference>
<protein>
    <submittedName>
        <fullName evidence="6">TetR family transcriptional regulator</fullName>
    </submittedName>
</protein>
<dbReference type="InterPro" id="IPR054129">
    <property type="entry name" value="DesT_TetR_C"/>
</dbReference>
<dbReference type="InterPro" id="IPR009057">
    <property type="entry name" value="Homeodomain-like_sf"/>
</dbReference>
<keyword evidence="3" id="KW-0804">Transcription</keyword>
<feature type="DNA-binding region" description="H-T-H motif" evidence="4">
    <location>
        <begin position="33"/>
        <end position="52"/>
    </location>
</feature>
<dbReference type="PANTHER" id="PTHR47752">
    <property type="entry name" value="HTH-TYPE TRANSCRIPTIONAL REPRESSOR FABR"/>
    <property type="match status" value="1"/>
</dbReference>
<dbReference type="Gene3D" id="1.10.10.60">
    <property type="entry name" value="Homeodomain-like"/>
    <property type="match status" value="1"/>
</dbReference>
<evidence type="ECO:0000256" key="2">
    <source>
        <dbReference type="ARBA" id="ARBA00023125"/>
    </source>
</evidence>
<evidence type="ECO:0000256" key="3">
    <source>
        <dbReference type="ARBA" id="ARBA00023163"/>
    </source>
</evidence>
<accession>A0ABR7Z5X1</accession>
<gene>
    <name evidence="6" type="ORF">HAQ05_18870</name>
</gene>
<dbReference type="SUPFAM" id="SSF46689">
    <property type="entry name" value="Homeodomain-like"/>
    <property type="match status" value="1"/>
</dbReference>
<evidence type="ECO:0000256" key="4">
    <source>
        <dbReference type="PROSITE-ProRule" id="PRU00335"/>
    </source>
</evidence>
<dbReference type="Proteomes" id="UP000805841">
    <property type="component" value="Unassembled WGS sequence"/>
</dbReference>
<evidence type="ECO:0000259" key="5">
    <source>
        <dbReference type="PROSITE" id="PS50977"/>
    </source>
</evidence>
<proteinExistence type="predicted"/>
<evidence type="ECO:0000313" key="7">
    <source>
        <dbReference type="Proteomes" id="UP000805841"/>
    </source>
</evidence>
<dbReference type="InterPro" id="IPR050692">
    <property type="entry name" value="HTH_transcr_repressor_FabR"/>
</dbReference>
<dbReference type="InterPro" id="IPR001647">
    <property type="entry name" value="HTH_TetR"/>
</dbReference>
<keyword evidence="2 4" id="KW-0238">DNA-binding</keyword>
<dbReference type="Gene3D" id="1.10.357.10">
    <property type="entry name" value="Tetracycline Repressor, domain 2"/>
    <property type="match status" value="1"/>
</dbReference>
<dbReference type="PANTHER" id="PTHR47752:SF1">
    <property type="entry name" value="HTH-TYPE TRANSCRIPTIONAL REPRESSOR FABR"/>
    <property type="match status" value="1"/>
</dbReference>
<feature type="domain" description="HTH tetR-type" evidence="5">
    <location>
        <begin position="9"/>
        <end position="70"/>
    </location>
</feature>
<dbReference type="RefSeq" id="WP_190423330.1">
    <property type="nucleotide sequence ID" value="NZ_JAAOCA010000025.1"/>
</dbReference>
<organism evidence="6 7">
    <name type="scientific">Pseudomonas typographi</name>
    <dbReference type="NCBI Taxonomy" id="2715964"/>
    <lineage>
        <taxon>Bacteria</taxon>
        <taxon>Pseudomonadati</taxon>
        <taxon>Pseudomonadota</taxon>
        <taxon>Gammaproteobacteria</taxon>
        <taxon>Pseudomonadales</taxon>
        <taxon>Pseudomonadaceae</taxon>
        <taxon>Pseudomonas</taxon>
    </lineage>
</organism>
<name>A0ABR7Z5X1_9PSED</name>
<comment type="caution">
    <text evidence="6">The sequence shown here is derived from an EMBL/GenBank/DDBJ whole genome shotgun (WGS) entry which is preliminary data.</text>
</comment>